<sequence length="145" mass="17116">MGWVWVRPECYDKELMDDFMNRTEFSWHTEPKLHPESMVPLDVIFRGDHPKLFTQKKYHYVHCTVNLKENGGLLDEVIFVVNTENTEDLDYLNELVPSQKQYQTLVPDTTQRQSKQDFSYLWAAVTEREAVYVKIDDDVVGSQPE</sequence>
<dbReference type="EMBL" id="JAWRVE010000095">
    <property type="protein sequence ID" value="KAL1859797.1"/>
    <property type="molecule type" value="Genomic_DNA"/>
</dbReference>
<reference evidence="1 2" key="1">
    <citation type="journal article" date="2024" name="IMA Fungus">
        <title>IMA Genome - F19 : A genome assembly and annotation guide to empower mycologists, including annotated draft genome sequences of Ceratocystis pirilliformis, Diaporthe australafricana, Fusarium ophioides, Paecilomyces lecythidis, and Sporothrix stenoceras.</title>
        <authorList>
            <person name="Aylward J."/>
            <person name="Wilson A.M."/>
            <person name="Visagie C.M."/>
            <person name="Spraker J."/>
            <person name="Barnes I."/>
            <person name="Buitendag C."/>
            <person name="Ceriani C."/>
            <person name="Del Mar Angel L."/>
            <person name="du Plessis D."/>
            <person name="Fuchs T."/>
            <person name="Gasser K."/>
            <person name="Kramer D."/>
            <person name="Li W."/>
            <person name="Munsamy K."/>
            <person name="Piso A."/>
            <person name="Price J.L."/>
            <person name="Sonnekus B."/>
            <person name="Thomas C."/>
            <person name="van der Nest A."/>
            <person name="van Dijk A."/>
            <person name="van Heerden A."/>
            <person name="van Vuuren N."/>
            <person name="Yilmaz N."/>
            <person name="Duong T.A."/>
            <person name="van der Merwe N.A."/>
            <person name="Wingfield M.J."/>
            <person name="Wingfield B.D."/>
        </authorList>
    </citation>
    <scope>NUCLEOTIDE SEQUENCE [LARGE SCALE GENOMIC DNA]</scope>
    <source>
        <strain evidence="1 2">CMW 18300</strain>
    </source>
</reference>
<proteinExistence type="predicted"/>
<evidence type="ECO:0000313" key="2">
    <source>
        <dbReference type="Proteomes" id="UP001583177"/>
    </source>
</evidence>
<comment type="caution">
    <text evidence="1">The sequence shown here is derived from an EMBL/GenBank/DDBJ whole genome shotgun (WGS) entry which is preliminary data.</text>
</comment>
<gene>
    <name evidence="1" type="ORF">Daus18300_009387</name>
</gene>
<organism evidence="1 2">
    <name type="scientific">Diaporthe australafricana</name>
    <dbReference type="NCBI Taxonomy" id="127596"/>
    <lineage>
        <taxon>Eukaryota</taxon>
        <taxon>Fungi</taxon>
        <taxon>Dikarya</taxon>
        <taxon>Ascomycota</taxon>
        <taxon>Pezizomycotina</taxon>
        <taxon>Sordariomycetes</taxon>
        <taxon>Sordariomycetidae</taxon>
        <taxon>Diaporthales</taxon>
        <taxon>Diaporthaceae</taxon>
        <taxon>Diaporthe</taxon>
    </lineage>
</organism>
<accession>A0ABR3WES3</accession>
<name>A0ABR3WES3_9PEZI</name>
<evidence type="ECO:0000313" key="1">
    <source>
        <dbReference type="EMBL" id="KAL1859797.1"/>
    </source>
</evidence>
<dbReference type="Proteomes" id="UP001583177">
    <property type="component" value="Unassembled WGS sequence"/>
</dbReference>
<keyword evidence="2" id="KW-1185">Reference proteome</keyword>
<protein>
    <submittedName>
        <fullName evidence="1">Uncharacterized protein</fullName>
    </submittedName>
</protein>